<dbReference type="PATRIC" id="fig|1653479.3.peg.1453"/>
<organism evidence="2 3">
    <name type="scientific">Rhodococcoides fascians</name>
    <name type="common">Rhodococcus fascians</name>
    <dbReference type="NCBI Taxonomy" id="1828"/>
    <lineage>
        <taxon>Bacteria</taxon>
        <taxon>Bacillati</taxon>
        <taxon>Actinomycetota</taxon>
        <taxon>Actinomycetes</taxon>
        <taxon>Mycobacteriales</taxon>
        <taxon>Nocardiaceae</taxon>
        <taxon>Rhodococcoides</taxon>
    </lineage>
</organism>
<dbReference type="Pfam" id="PF13349">
    <property type="entry name" value="DUF4097"/>
    <property type="match status" value="1"/>
</dbReference>
<sequence>MNRIPLLRYTLAITTAAVVVGAAGAGTTAAIALGFSVPKTQNYDYSVDHAIDGSQLTVTTGFAHLKFVPSPDDSLHVRAHGIYRGDAPTIDVGADGSSVAVECSYGRYKTCDADVELQIPTGLTLAVNGAGGDVVLSDVGADVSVSTASGSVFARGSAGAIRVDTRFGDVKISDATASIVDVSTTFGEISVESRTAPESVKARNVIGDTTIGLPPADFYAVDAASDKGDVVVDVINDPRSPKTVSATSEEGQITVRARQ</sequence>
<dbReference type="EMBL" id="CP015220">
    <property type="protein sequence ID" value="AMY22743.1"/>
    <property type="molecule type" value="Genomic_DNA"/>
</dbReference>
<reference evidence="3" key="2">
    <citation type="submission" date="2016-04" db="EMBL/GenBank/DDBJ databases">
        <title>Complete Genome and Plasmid Sequences for Rhodococcus fascians D188 and Draft Sequences for Rhodococcus spp. Isolates PBTS 1 and PBTS 2.</title>
        <authorList>
            <person name="Stamer R."/>
            <person name="Vereecke D."/>
            <person name="Zhang Y."/>
            <person name="Schilkey F."/>
            <person name="Devitt N."/>
            <person name="Randall J."/>
        </authorList>
    </citation>
    <scope>NUCLEOTIDE SEQUENCE [LARGE SCALE GENOMIC DNA]</scope>
    <source>
        <strain evidence="3">PBTS2</strain>
    </source>
</reference>
<dbReference type="RefSeq" id="WP_048319096.1">
    <property type="nucleotide sequence ID" value="NZ_CP015220.1"/>
</dbReference>
<reference evidence="2 3" key="1">
    <citation type="journal article" date="2016" name="Genome Announc.">
        <title>Complete Genome and Plasmid Sequences for Rhodococcus fascians D188 and Draft Sequences for Rhodococcus Isolates PBTS 1 and PBTS 2.</title>
        <authorList>
            <person name="Stamler R.A."/>
            <person name="Vereecke D."/>
            <person name="Zhang Y."/>
            <person name="Schilkey F."/>
            <person name="Devitt N."/>
            <person name="Randall J.J."/>
        </authorList>
    </citation>
    <scope>NUCLEOTIDE SEQUENCE [LARGE SCALE GENOMIC DNA]</scope>
    <source>
        <strain evidence="2 3">PBTS2</strain>
    </source>
</reference>
<dbReference type="AlphaFoldDB" id="A0A143QHW0"/>
<gene>
    <name evidence="2" type="ORF">A3Q41_01435</name>
</gene>
<protein>
    <recommendedName>
        <fullName evidence="1">DUF4097 domain-containing protein</fullName>
    </recommendedName>
</protein>
<evidence type="ECO:0000313" key="2">
    <source>
        <dbReference type="EMBL" id="AMY22743.1"/>
    </source>
</evidence>
<dbReference type="OrthoDB" id="4456745at2"/>
<feature type="domain" description="DUF4097" evidence="1">
    <location>
        <begin position="124"/>
        <end position="256"/>
    </location>
</feature>
<dbReference type="Proteomes" id="UP000076038">
    <property type="component" value="Chromosome"/>
</dbReference>
<evidence type="ECO:0000259" key="1">
    <source>
        <dbReference type="Pfam" id="PF13349"/>
    </source>
</evidence>
<dbReference type="KEGG" id="rhs:A3Q41_01435"/>
<proteinExistence type="predicted"/>
<name>A0A143QHW0_RHOFA</name>
<keyword evidence="3" id="KW-1185">Reference proteome</keyword>
<accession>A0A143QHW0</accession>
<dbReference type="InterPro" id="IPR025164">
    <property type="entry name" value="Toastrack_DUF4097"/>
</dbReference>
<evidence type="ECO:0000313" key="3">
    <source>
        <dbReference type="Proteomes" id="UP000076038"/>
    </source>
</evidence>